<sequence length="243" mass="27574">MSFIHVDENSDFPIQNLPYGVFSTKDQPRHRIGVAIGNQVLDLSAIKHLFDGPILSKHPHVFNQPTLNHFMGLGWEAWREARVFLQKLLSANEPTLRDNVELHKSAFVPQTSAVMHLLLKSVSGDYTDFYSSWQHATNVGIMFRGKENALMPNWLHLPIGYHGRASSIVVSKTPIRRPLGQMRPDDDQPPVFGPCRLLDIELEMVKRTWQPYRMGTTLGNSFSHWFASDVCVSEDALTPSWAT</sequence>
<organism evidence="4 5">
    <name type="scientific">Gekko japonicus</name>
    <name type="common">Schlegel's Japanese gecko</name>
    <dbReference type="NCBI Taxonomy" id="146911"/>
    <lineage>
        <taxon>Eukaryota</taxon>
        <taxon>Metazoa</taxon>
        <taxon>Chordata</taxon>
        <taxon>Craniata</taxon>
        <taxon>Vertebrata</taxon>
        <taxon>Euteleostomi</taxon>
        <taxon>Lepidosauria</taxon>
        <taxon>Squamata</taxon>
        <taxon>Bifurcata</taxon>
        <taxon>Gekkota</taxon>
        <taxon>Gekkonidae</taxon>
        <taxon>Gekkoninae</taxon>
        <taxon>Gekko</taxon>
    </lineage>
</organism>
<keyword evidence="1 2" id="KW-0479">Metal-binding</keyword>
<keyword evidence="4" id="KW-1185">Reference proteome</keyword>
<dbReference type="PANTHER" id="PTHR43069:SF2">
    <property type="entry name" value="FUMARYLACETOACETASE"/>
    <property type="match status" value="1"/>
</dbReference>
<dbReference type="InterPro" id="IPR036663">
    <property type="entry name" value="Fumarylacetoacetase_C_sf"/>
</dbReference>
<keyword evidence="2" id="KW-0828">Tyrosine catabolism</keyword>
<comment type="pathway">
    <text evidence="2">Amino-acid degradation; L-phenylalanine degradation; acetoacetate and fumarate from L-phenylalanine: step 6/6.</text>
</comment>
<proteinExistence type="inferred from homology"/>
<evidence type="ECO:0000256" key="1">
    <source>
        <dbReference type="ARBA" id="ARBA00022723"/>
    </source>
</evidence>
<dbReference type="Gene3D" id="3.90.850.10">
    <property type="entry name" value="Fumarylacetoacetase-like, C-terminal domain"/>
    <property type="match status" value="1"/>
</dbReference>
<reference evidence="5" key="1">
    <citation type="submission" date="2025-08" db="UniProtKB">
        <authorList>
            <consortium name="RefSeq"/>
        </authorList>
    </citation>
    <scope>IDENTIFICATION</scope>
</reference>
<dbReference type="InterPro" id="IPR005959">
    <property type="entry name" value="Fumarylacetoacetase"/>
</dbReference>
<dbReference type="SUPFAM" id="SSF56529">
    <property type="entry name" value="FAH"/>
    <property type="match status" value="1"/>
</dbReference>
<feature type="domain" description="Fumarylacetoacetase N-terminal" evidence="3">
    <location>
        <begin position="15"/>
        <end position="117"/>
    </location>
</feature>
<dbReference type="GeneID" id="107117174"/>
<evidence type="ECO:0000313" key="4">
    <source>
        <dbReference type="Proteomes" id="UP000694871"/>
    </source>
</evidence>
<protein>
    <recommendedName>
        <fullName evidence="2">Fumarylacetoacetase</fullName>
        <ecNumber evidence="2">3.7.1.2</ecNumber>
    </recommendedName>
    <alternativeName>
        <fullName evidence="2">Fumarylacetoacetate hydrolase</fullName>
    </alternativeName>
</protein>
<dbReference type="Pfam" id="PF09298">
    <property type="entry name" value="FAA_hydrolase_N"/>
    <property type="match status" value="1"/>
</dbReference>
<evidence type="ECO:0000259" key="3">
    <source>
        <dbReference type="Pfam" id="PF09298"/>
    </source>
</evidence>
<keyword evidence="2" id="KW-0585">Phenylalanine catabolism</keyword>
<name>A0ABM1KLZ0_GEKJA</name>
<dbReference type="Gene3D" id="2.30.30.230">
    <property type="entry name" value="Fumarylacetoacetase, N-terminal domain"/>
    <property type="match status" value="1"/>
</dbReference>
<dbReference type="Proteomes" id="UP000694871">
    <property type="component" value="Unplaced"/>
</dbReference>
<evidence type="ECO:0000256" key="2">
    <source>
        <dbReference type="RuleBase" id="RU366008"/>
    </source>
</evidence>
<comment type="cofactor">
    <cofactor evidence="2">
        <name>Mg(2+)</name>
        <dbReference type="ChEBI" id="CHEBI:18420"/>
    </cofactor>
    <cofactor evidence="2">
        <name>Ca(2+)</name>
        <dbReference type="ChEBI" id="CHEBI:29108"/>
    </cofactor>
</comment>
<keyword evidence="2" id="KW-0378">Hydrolase</keyword>
<accession>A0ABM1KLZ0</accession>
<dbReference type="EC" id="3.7.1.2" evidence="2"/>
<dbReference type="SUPFAM" id="SSF63433">
    <property type="entry name" value="Fumarylacetoacetate hydrolase, FAH, N-terminal domain"/>
    <property type="match status" value="1"/>
</dbReference>
<evidence type="ECO:0000313" key="5">
    <source>
        <dbReference type="RefSeq" id="XP_015274727.1"/>
    </source>
</evidence>
<comment type="similarity">
    <text evidence="2">Belongs to the FAH family.</text>
</comment>
<comment type="catalytic activity">
    <reaction evidence="2">
        <text>4-fumarylacetoacetate + H2O = acetoacetate + fumarate + H(+)</text>
        <dbReference type="Rhea" id="RHEA:10244"/>
        <dbReference type="ChEBI" id="CHEBI:13705"/>
        <dbReference type="ChEBI" id="CHEBI:15377"/>
        <dbReference type="ChEBI" id="CHEBI:15378"/>
        <dbReference type="ChEBI" id="CHEBI:18034"/>
        <dbReference type="ChEBI" id="CHEBI:29806"/>
        <dbReference type="EC" id="3.7.1.2"/>
    </reaction>
</comment>
<dbReference type="RefSeq" id="XP_015274727.1">
    <property type="nucleotide sequence ID" value="XM_015419241.1"/>
</dbReference>
<dbReference type="PANTHER" id="PTHR43069">
    <property type="entry name" value="FUMARYLACETOACETASE"/>
    <property type="match status" value="1"/>
</dbReference>
<keyword evidence="2" id="KW-0460">Magnesium</keyword>
<dbReference type="InterPro" id="IPR036462">
    <property type="entry name" value="Fumarylacetoacetase_N_sf"/>
</dbReference>
<dbReference type="InterPro" id="IPR015377">
    <property type="entry name" value="Fumarylacetoacetase_N"/>
</dbReference>
<keyword evidence="2" id="KW-0106">Calcium</keyword>
<gene>
    <name evidence="5" type="primary">FAH</name>
</gene>